<dbReference type="Pfam" id="PF00685">
    <property type="entry name" value="Sulfotransfer_1"/>
    <property type="match status" value="1"/>
</dbReference>
<feature type="domain" description="Sulfotransferase" evidence="3">
    <location>
        <begin position="39"/>
        <end position="263"/>
    </location>
</feature>
<proteinExistence type="inferred from homology"/>
<reference evidence="4 5" key="1">
    <citation type="submission" date="2019-08" db="EMBL/GenBank/DDBJ databases">
        <title>Genome of Psychroserpens burtonensis ACAM 167.</title>
        <authorList>
            <person name="Bowman J.P."/>
        </authorList>
    </citation>
    <scope>NUCLEOTIDE SEQUENCE [LARGE SCALE GENOMIC DNA]</scope>
    <source>
        <strain evidence="4 5">ACAM 167</strain>
    </source>
</reference>
<keyword evidence="5" id="KW-1185">Reference proteome</keyword>
<protein>
    <submittedName>
        <fullName evidence="4">Sulfotransferase domain-containing protein</fullName>
    </submittedName>
</protein>
<dbReference type="GO" id="GO:0008146">
    <property type="term" value="F:sulfotransferase activity"/>
    <property type="evidence" value="ECO:0007669"/>
    <property type="project" value="InterPro"/>
</dbReference>
<dbReference type="InterPro" id="IPR000863">
    <property type="entry name" value="Sulfotransferase_dom"/>
</dbReference>
<dbReference type="RefSeq" id="WP_147231755.1">
    <property type="nucleotide sequence ID" value="NZ_VOSB01000014.1"/>
</dbReference>
<dbReference type="OrthoDB" id="1437579at2"/>
<comment type="caution">
    <text evidence="4">The sequence shown here is derived from an EMBL/GenBank/DDBJ whole genome shotgun (WGS) entry which is preliminary data.</text>
</comment>
<dbReference type="SUPFAM" id="SSF52540">
    <property type="entry name" value="P-loop containing nucleoside triphosphate hydrolases"/>
    <property type="match status" value="1"/>
</dbReference>
<organism evidence="4 5">
    <name type="scientific">Psychroserpens burtonensis</name>
    <dbReference type="NCBI Taxonomy" id="49278"/>
    <lineage>
        <taxon>Bacteria</taxon>
        <taxon>Pseudomonadati</taxon>
        <taxon>Bacteroidota</taxon>
        <taxon>Flavobacteriia</taxon>
        <taxon>Flavobacteriales</taxon>
        <taxon>Flavobacteriaceae</taxon>
        <taxon>Psychroserpens</taxon>
    </lineage>
</organism>
<evidence type="ECO:0000256" key="1">
    <source>
        <dbReference type="ARBA" id="ARBA00005771"/>
    </source>
</evidence>
<keyword evidence="2 4" id="KW-0808">Transferase</keyword>
<accession>A0A5C7B6T8</accession>
<dbReference type="InterPro" id="IPR027417">
    <property type="entry name" value="P-loop_NTPase"/>
</dbReference>
<sequence>MNKFKKNIKRILKFDLRIAQQTENRMRTNNFLPISETKPQDIFIAGFPKSGNTWMQNLIAGLQYGIETSMLPDTLTQELIPDVHGKQYYKRFHDVMFFKTHELPKKEMRRVIHLVRDGRDVMASYFAMNQAMKKQITLEDMIVHGIGVYPSKWHEHTRMWLDNPFKADVLIIKYEDLIQNAFEELQKVIAFAQLDCSDDMINRCIEGNSFKAMKKKEKVFGWNNLKWDKNENFIRKGEIGTYKKEVPKELIKVFEEVSKDELKFFNFL</sequence>
<evidence type="ECO:0000313" key="4">
    <source>
        <dbReference type="EMBL" id="TXE17133.1"/>
    </source>
</evidence>
<evidence type="ECO:0000256" key="2">
    <source>
        <dbReference type="ARBA" id="ARBA00022679"/>
    </source>
</evidence>
<dbReference type="EMBL" id="VOSB01000014">
    <property type="protein sequence ID" value="TXE17133.1"/>
    <property type="molecule type" value="Genomic_DNA"/>
</dbReference>
<evidence type="ECO:0000313" key="5">
    <source>
        <dbReference type="Proteomes" id="UP000321938"/>
    </source>
</evidence>
<evidence type="ECO:0000259" key="3">
    <source>
        <dbReference type="Pfam" id="PF00685"/>
    </source>
</evidence>
<dbReference type="AlphaFoldDB" id="A0A5C7B6T8"/>
<name>A0A5C7B6T8_9FLAO</name>
<gene>
    <name evidence="4" type="ORF">ES692_10770</name>
</gene>
<dbReference type="Gene3D" id="3.40.50.300">
    <property type="entry name" value="P-loop containing nucleotide triphosphate hydrolases"/>
    <property type="match status" value="1"/>
</dbReference>
<comment type="similarity">
    <text evidence="1">Belongs to the sulfotransferase 1 family.</text>
</comment>
<dbReference type="Proteomes" id="UP000321938">
    <property type="component" value="Unassembled WGS sequence"/>
</dbReference>
<dbReference type="PANTHER" id="PTHR11783">
    <property type="entry name" value="SULFOTRANSFERASE SULT"/>
    <property type="match status" value="1"/>
</dbReference>